<dbReference type="InterPro" id="IPR011527">
    <property type="entry name" value="ABC1_TM_dom"/>
</dbReference>
<evidence type="ECO:0000256" key="1">
    <source>
        <dbReference type="ARBA" id="ARBA00004651"/>
    </source>
</evidence>
<evidence type="ECO:0000313" key="10">
    <source>
        <dbReference type="EMBL" id="RGE64143.1"/>
    </source>
</evidence>
<keyword evidence="11" id="KW-1185">Reference proteome</keyword>
<dbReference type="InterPro" id="IPR003439">
    <property type="entry name" value="ABC_transporter-like_ATP-bd"/>
</dbReference>
<dbReference type="Gene3D" id="3.40.50.300">
    <property type="entry name" value="P-loop containing nucleotide triphosphate hydrolases"/>
    <property type="match status" value="1"/>
</dbReference>
<dbReference type="Proteomes" id="UP000260812">
    <property type="component" value="Unassembled WGS sequence"/>
</dbReference>
<dbReference type="SUPFAM" id="SSF90123">
    <property type="entry name" value="ABC transporter transmembrane region"/>
    <property type="match status" value="1"/>
</dbReference>
<keyword evidence="6 7" id="KW-0472">Membrane</keyword>
<dbReference type="EMBL" id="QVLV01000002">
    <property type="protein sequence ID" value="RGE64143.1"/>
    <property type="molecule type" value="Genomic_DNA"/>
</dbReference>
<dbReference type="SUPFAM" id="SSF52540">
    <property type="entry name" value="P-loop containing nucleoside triphosphate hydrolases"/>
    <property type="match status" value="1"/>
</dbReference>
<dbReference type="GO" id="GO:0016887">
    <property type="term" value="F:ATP hydrolysis activity"/>
    <property type="evidence" value="ECO:0007669"/>
    <property type="project" value="InterPro"/>
</dbReference>
<gene>
    <name evidence="10" type="ORF">DXC51_03455</name>
</gene>
<dbReference type="Gene3D" id="1.20.1560.10">
    <property type="entry name" value="ABC transporter type 1, transmembrane domain"/>
    <property type="match status" value="1"/>
</dbReference>
<dbReference type="PROSITE" id="PS50893">
    <property type="entry name" value="ABC_TRANSPORTER_2"/>
    <property type="match status" value="1"/>
</dbReference>
<reference evidence="10" key="1">
    <citation type="submission" date="2018-08" db="EMBL/GenBank/DDBJ databases">
        <title>A genome reference for cultivated species of the human gut microbiota.</title>
        <authorList>
            <person name="Zou Y."/>
            <person name="Xue W."/>
            <person name="Luo G."/>
        </authorList>
    </citation>
    <scope>NUCLEOTIDE SEQUENCE [LARGE SCALE GENOMIC DNA]</scope>
    <source>
        <strain evidence="10">TF05-5AC</strain>
    </source>
</reference>
<dbReference type="InterPro" id="IPR036640">
    <property type="entry name" value="ABC1_TM_sf"/>
</dbReference>
<feature type="domain" description="ABC transmembrane type-1" evidence="9">
    <location>
        <begin position="164"/>
        <end position="332"/>
    </location>
</feature>
<keyword evidence="5 7" id="KW-1133">Transmembrane helix</keyword>
<evidence type="ECO:0000256" key="2">
    <source>
        <dbReference type="ARBA" id="ARBA00022692"/>
    </source>
</evidence>
<evidence type="ECO:0000256" key="7">
    <source>
        <dbReference type="SAM" id="Phobius"/>
    </source>
</evidence>
<dbReference type="GO" id="GO:0005886">
    <property type="term" value="C:plasma membrane"/>
    <property type="evidence" value="ECO:0007669"/>
    <property type="project" value="UniProtKB-SubCell"/>
</dbReference>
<keyword evidence="4 10" id="KW-0067">ATP-binding</keyword>
<comment type="subcellular location">
    <subcellularLocation>
        <location evidence="1">Cell membrane</location>
        <topology evidence="1">Multi-pass membrane protein</topology>
    </subcellularLocation>
</comment>
<dbReference type="InterPro" id="IPR003593">
    <property type="entry name" value="AAA+_ATPase"/>
</dbReference>
<dbReference type="PROSITE" id="PS50929">
    <property type="entry name" value="ABC_TM1F"/>
    <property type="match status" value="1"/>
</dbReference>
<dbReference type="AlphaFoldDB" id="A0A3E3IAT3"/>
<feature type="transmembrane region" description="Helical" evidence="7">
    <location>
        <begin position="80"/>
        <end position="97"/>
    </location>
</feature>
<proteinExistence type="predicted"/>
<dbReference type="GO" id="GO:0034040">
    <property type="term" value="F:ATPase-coupled lipid transmembrane transporter activity"/>
    <property type="evidence" value="ECO:0007669"/>
    <property type="project" value="TreeGrafter"/>
</dbReference>
<dbReference type="SMART" id="SM00382">
    <property type="entry name" value="AAA"/>
    <property type="match status" value="1"/>
</dbReference>
<dbReference type="Pfam" id="PF00005">
    <property type="entry name" value="ABC_tran"/>
    <property type="match status" value="1"/>
</dbReference>
<feature type="transmembrane region" description="Helical" evidence="7">
    <location>
        <begin position="276"/>
        <end position="295"/>
    </location>
</feature>
<evidence type="ECO:0000256" key="6">
    <source>
        <dbReference type="ARBA" id="ARBA00023136"/>
    </source>
</evidence>
<keyword evidence="3" id="KW-0547">Nucleotide-binding</keyword>
<comment type="caution">
    <text evidence="10">The sequence shown here is derived from an EMBL/GenBank/DDBJ whole genome shotgun (WGS) entry which is preliminary data.</text>
</comment>
<name>A0A3E3IAT3_9FIRM</name>
<dbReference type="InterPro" id="IPR039421">
    <property type="entry name" value="Type_1_exporter"/>
</dbReference>
<feature type="transmembrane region" description="Helical" evidence="7">
    <location>
        <begin position="171"/>
        <end position="198"/>
    </location>
</feature>
<dbReference type="GO" id="GO:0140359">
    <property type="term" value="F:ABC-type transporter activity"/>
    <property type="evidence" value="ECO:0007669"/>
    <property type="project" value="InterPro"/>
</dbReference>
<sequence length="622" mass="70908">MSVHIRGSFMNVNVRNKEHTTHGVLNNFRFMLKEQWNFEKKPVFVWLIRIFSELVVSLTAIYFPKAVLDSISRSISSSEFLFHIVILTVVLVIFRYLSFYSEQSIIIGAIRILNMRFYLGKDWKTLDMDYSIATSKEGKMKIEKGHSAINRNVYVNMASYYINLTEFLKSVLVLISFSTVILLLDPVVILILLITYLIDGVISVKVQKGKNSVKEERASVNRRLGYVLDDIGNSLMAKDIKIYKMMNWINENTDKYIKESNELEKRVLRKDTNQHLAEALLVFVRTGGAYFYLLWKMFHSNMTIGDFTLYFGAITGLGQWLSQIVTRIGNLTIANYLVDDYRNLIETKDHMNREKSSVNPNVKAACEIKFEDVSFQYEGTDRPILNHINLTIHKGEKLALVGNNGAGKTTLIKLACGLLPPKSGKIFFNGIDISEYNRDEYYKMISASFQNVCLLPMSIAMNVGYNNENSINREKLHKAVKLAGLEEKLLSLPYGMDTELVPSVTEGGINLSGGETQKLMLARAIFKEAPLIVMDEPTAALDPIAEQEMYLKYNELTKNRTAIYISHRLSSTKFCDRIILLDHGIIVESGTHDELMNLSGKYKELYDVQSQYYKGDAVEVEA</sequence>
<evidence type="ECO:0000259" key="9">
    <source>
        <dbReference type="PROSITE" id="PS50929"/>
    </source>
</evidence>
<evidence type="ECO:0000313" key="11">
    <source>
        <dbReference type="Proteomes" id="UP000260812"/>
    </source>
</evidence>
<evidence type="ECO:0000256" key="5">
    <source>
        <dbReference type="ARBA" id="ARBA00022989"/>
    </source>
</evidence>
<dbReference type="PANTHER" id="PTHR24221">
    <property type="entry name" value="ATP-BINDING CASSETTE SUB-FAMILY B"/>
    <property type="match status" value="1"/>
</dbReference>
<evidence type="ECO:0000256" key="4">
    <source>
        <dbReference type="ARBA" id="ARBA00022840"/>
    </source>
</evidence>
<protein>
    <submittedName>
        <fullName evidence="10">ABC transporter ATP-binding protein</fullName>
    </submittedName>
</protein>
<dbReference type="InterPro" id="IPR027417">
    <property type="entry name" value="P-loop_NTPase"/>
</dbReference>
<evidence type="ECO:0000256" key="3">
    <source>
        <dbReference type="ARBA" id="ARBA00022741"/>
    </source>
</evidence>
<feature type="transmembrane region" description="Helical" evidence="7">
    <location>
        <begin position="43"/>
        <end position="68"/>
    </location>
</feature>
<dbReference type="PANTHER" id="PTHR24221:SF654">
    <property type="entry name" value="ATP-BINDING CASSETTE SUB-FAMILY B MEMBER 6"/>
    <property type="match status" value="1"/>
</dbReference>
<keyword evidence="2 7" id="KW-0812">Transmembrane</keyword>
<dbReference type="GO" id="GO:0005524">
    <property type="term" value="F:ATP binding"/>
    <property type="evidence" value="ECO:0007669"/>
    <property type="project" value="UniProtKB-KW"/>
</dbReference>
<accession>A0A3E3IAT3</accession>
<evidence type="ECO:0000259" key="8">
    <source>
        <dbReference type="PROSITE" id="PS50893"/>
    </source>
</evidence>
<feature type="domain" description="ABC transporter" evidence="8">
    <location>
        <begin position="368"/>
        <end position="608"/>
    </location>
</feature>
<organism evidence="10 11">
    <name type="scientific">Eisenbergiella massiliensis</name>
    <dbReference type="NCBI Taxonomy" id="1720294"/>
    <lineage>
        <taxon>Bacteria</taxon>
        <taxon>Bacillati</taxon>
        <taxon>Bacillota</taxon>
        <taxon>Clostridia</taxon>
        <taxon>Lachnospirales</taxon>
        <taxon>Lachnospiraceae</taxon>
        <taxon>Eisenbergiella</taxon>
    </lineage>
</organism>